<comment type="caution">
    <text evidence="2">The sequence shown here is derived from an EMBL/GenBank/DDBJ whole genome shotgun (WGS) entry which is preliminary data.</text>
</comment>
<proteinExistence type="predicted"/>
<evidence type="ECO:0000256" key="1">
    <source>
        <dbReference type="SAM" id="Phobius"/>
    </source>
</evidence>
<dbReference type="Proteomes" id="UP000215914">
    <property type="component" value="Unassembled WGS sequence"/>
</dbReference>
<keyword evidence="1" id="KW-0472">Membrane</keyword>
<reference evidence="2" key="1">
    <citation type="journal article" date="2017" name="Nature">
        <title>The sunflower genome provides insights into oil metabolism, flowering and Asterid evolution.</title>
        <authorList>
            <person name="Badouin H."/>
            <person name="Gouzy J."/>
            <person name="Grassa C.J."/>
            <person name="Murat F."/>
            <person name="Staton S.E."/>
            <person name="Cottret L."/>
            <person name="Lelandais-Briere C."/>
            <person name="Owens G.L."/>
            <person name="Carrere S."/>
            <person name="Mayjonade B."/>
            <person name="Legrand L."/>
            <person name="Gill N."/>
            <person name="Kane N.C."/>
            <person name="Bowers J.E."/>
            <person name="Hubner S."/>
            <person name="Bellec A."/>
            <person name="Berard A."/>
            <person name="Berges H."/>
            <person name="Blanchet N."/>
            <person name="Boniface M.C."/>
            <person name="Brunel D."/>
            <person name="Catrice O."/>
            <person name="Chaidir N."/>
            <person name="Claudel C."/>
            <person name="Donnadieu C."/>
            <person name="Faraut T."/>
            <person name="Fievet G."/>
            <person name="Helmstetter N."/>
            <person name="King M."/>
            <person name="Knapp S.J."/>
            <person name="Lai Z."/>
            <person name="Le Paslier M.C."/>
            <person name="Lippi Y."/>
            <person name="Lorenzon L."/>
            <person name="Mandel J.R."/>
            <person name="Marage G."/>
            <person name="Marchand G."/>
            <person name="Marquand E."/>
            <person name="Bret-Mestries E."/>
            <person name="Morien E."/>
            <person name="Nambeesan S."/>
            <person name="Nguyen T."/>
            <person name="Pegot-Espagnet P."/>
            <person name="Pouilly N."/>
            <person name="Raftis F."/>
            <person name="Sallet E."/>
            <person name="Schiex T."/>
            <person name="Thomas J."/>
            <person name="Vandecasteele C."/>
            <person name="Vares D."/>
            <person name="Vear F."/>
            <person name="Vautrin S."/>
            <person name="Crespi M."/>
            <person name="Mangin B."/>
            <person name="Burke J.M."/>
            <person name="Salse J."/>
            <person name="Munos S."/>
            <person name="Vincourt P."/>
            <person name="Rieseberg L.H."/>
            <person name="Langlade N.B."/>
        </authorList>
    </citation>
    <scope>NUCLEOTIDE SEQUENCE</scope>
    <source>
        <tissue evidence="2">Leaves</tissue>
    </source>
</reference>
<reference evidence="2" key="2">
    <citation type="submission" date="2020-06" db="EMBL/GenBank/DDBJ databases">
        <title>Helianthus annuus Genome sequencing and assembly Release 2.</title>
        <authorList>
            <person name="Gouzy J."/>
            <person name="Langlade N."/>
            <person name="Munos S."/>
        </authorList>
    </citation>
    <scope>NUCLEOTIDE SEQUENCE</scope>
    <source>
        <tissue evidence="2">Leaves</tissue>
    </source>
</reference>
<gene>
    <name evidence="2" type="ORF">HanXRQr2_Chr08g0322511</name>
</gene>
<sequence>MQFPWAILSDLENKTIPSYKIQNSSRKGPTRLHLGQVSYIIMCGHTRSLPFLFILFFAIIKNKVKKR</sequence>
<name>A0A9K3IBX3_HELAN</name>
<keyword evidence="1" id="KW-0812">Transmembrane</keyword>
<evidence type="ECO:0000313" key="3">
    <source>
        <dbReference type="Proteomes" id="UP000215914"/>
    </source>
</evidence>
<organism evidence="2 3">
    <name type="scientific">Helianthus annuus</name>
    <name type="common">Common sunflower</name>
    <dbReference type="NCBI Taxonomy" id="4232"/>
    <lineage>
        <taxon>Eukaryota</taxon>
        <taxon>Viridiplantae</taxon>
        <taxon>Streptophyta</taxon>
        <taxon>Embryophyta</taxon>
        <taxon>Tracheophyta</taxon>
        <taxon>Spermatophyta</taxon>
        <taxon>Magnoliopsida</taxon>
        <taxon>eudicotyledons</taxon>
        <taxon>Gunneridae</taxon>
        <taxon>Pentapetalae</taxon>
        <taxon>asterids</taxon>
        <taxon>campanulids</taxon>
        <taxon>Asterales</taxon>
        <taxon>Asteraceae</taxon>
        <taxon>Asteroideae</taxon>
        <taxon>Heliantheae alliance</taxon>
        <taxon>Heliantheae</taxon>
        <taxon>Helianthus</taxon>
    </lineage>
</organism>
<keyword evidence="1" id="KW-1133">Transmembrane helix</keyword>
<dbReference type="AlphaFoldDB" id="A0A9K3IBX3"/>
<feature type="transmembrane region" description="Helical" evidence="1">
    <location>
        <begin position="37"/>
        <end position="60"/>
    </location>
</feature>
<evidence type="ECO:0000313" key="2">
    <source>
        <dbReference type="EMBL" id="KAF5793937.1"/>
    </source>
</evidence>
<dbReference type="EMBL" id="MNCJ02000323">
    <property type="protein sequence ID" value="KAF5793937.1"/>
    <property type="molecule type" value="Genomic_DNA"/>
</dbReference>
<keyword evidence="3" id="KW-1185">Reference proteome</keyword>
<dbReference type="Gramene" id="mRNA:HanXRQr2_Chr08g0322511">
    <property type="protein sequence ID" value="CDS:HanXRQr2_Chr08g0322511.1"/>
    <property type="gene ID" value="HanXRQr2_Chr08g0322511"/>
</dbReference>
<accession>A0A9K3IBX3</accession>
<protein>
    <submittedName>
        <fullName evidence="2">Uncharacterized protein</fullName>
    </submittedName>
</protein>